<dbReference type="RefSeq" id="XP_044562411.1">
    <property type="nucleotide sequence ID" value="XM_044706279.1"/>
</dbReference>
<protein>
    <submittedName>
        <fullName evidence="2">Uncharacterized protein</fullName>
    </submittedName>
</protein>
<keyword evidence="3" id="KW-1185">Reference proteome</keyword>
<dbReference type="OrthoDB" id="10256706at2759"/>
<evidence type="ECO:0000256" key="1">
    <source>
        <dbReference type="SAM" id="MobiDB-lite"/>
    </source>
</evidence>
<accession>A0A6A5BUT8</accession>
<dbReference type="OMA" id="WTEQFRM"/>
<dbReference type="GeneID" id="68110238"/>
<comment type="caution">
    <text evidence="2">The sequence shown here is derived from an EMBL/GenBank/DDBJ whole genome shotgun (WGS) entry which is preliminary data.</text>
</comment>
<dbReference type="AlphaFoldDB" id="A0A6A5BUT8"/>
<dbReference type="VEuPathDB" id="AmoebaDB:FDP41_003020"/>
<name>A0A6A5BUT8_NAEFO</name>
<sequence>MKPFMKLCNKIHQGSNIIIQYCSSRTNCNKILLGNKLLLSGDGKSNTNTCLRFKSHAIGAALKSSNTSSTPSSNSSSSNTPNDYKIQYEKYSKDVAQKVVDLFHSNNSCQLSTFGGAETESLEHVKTSVLPMAVVKKQVSNIYLEEFKSKKKVSPQGDPEPLEGIKYYDDVNFSGFDDDGNALKNWDLYLCMPETSEHLKNLDHCPEPFQFRRRLNSDESAMVSVATGHTDQAISSMFRRIERLPPRAVMSCTLERIPEESNAFHQIWTEQFRMHPNVSVQMKKKNARIFKVKVVKSAFHVEVGNEMKQVENLDHFTDEVIPDPLASSHNIRSIISRLNATPQRIVPMLEKGYGLNLSDFFIFHINSYCIKIMGRDASSKKDASEFSMYELDYGYRITSEAMLNQYLAKFQTMH</sequence>
<feature type="region of interest" description="Disordered" evidence="1">
    <location>
        <begin position="63"/>
        <end position="83"/>
    </location>
</feature>
<dbReference type="Proteomes" id="UP000444721">
    <property type="component" value="Unassembled WGS sequence"/>
</dbReference>
<dbReference type="EMBL" id="VFQX01000033">
    <property type="protein sequence ID" value="KAF0977698.1"/>
    <property type="molecule type" value="Genomic_DNA"/>
</dbReference>
<dbReference type="VEuPathDB" id="AmoebaDB:NfTy_058410"/>
<evidence type="ECO:0000313" key="3">
    <source>
        <dbReference type="Proteomes" id="UP000444721"/>
    </source>
</evidence>
<reference evidence="2 3" key="1">
    <citation type="journal article" date="2019" name="Sci. Rep.">
        <title>Nanopore sequencing improves the draft genome of the human pathogenic amoeba Naegleria fowleri.</title>
        <authorList>
            <person name="Liechti N."/>
            <person name="Schurch N."/>
            <person name="Bruggmann R."/>
            <person name="Wittwer M."/>
        </authorList>
    </citation>
    <scope>NUCLEOTIDE SEQUENCE [LARGE SCALE GENOMIC DNA]</scope>
    <source>
        <strain evidence="2 3">ATCC 30894</strain>
    </source>
</reference>
<dbReference type="VEuPathDB" id="AmoebaDB:NF0095840"/>
<gene>
    <name evidence="2" type="ORF">FDP41_003020</name>
</gene>
<evidence type="ECO:0000313" key="2">
    <source>
        <dbReference type="EMBL" id="KAF0977698.1"/>
    </source>
</evidence>
<proteinExistence type="predicted"/>
<feature type="compositionally biased region" description="Low complexity" evidence="1">
    <location>
        <begin position="64"/>
        <end position="82"/>
    </location>
</feature>
<organism evidence="2 3">
    <name type="scientific">Naegleria fowleri</name>
    <name type="common">Brain eating amoeba</name>
    <dbReference type="NCBI Taxonomy" id="5763"/>
    <lineage>
        <taxon>Eukaryota</taxon>
        <taxon>Discoba</taxon>
        <taxon>Heterolobosea</taxon>
        <taxon>Tetramitia</taxon>
        <taxon>Eutetramitia</taxon>
        <taxon>Vahlkampfiidae</taxon>
        <taxon>Naegleria</taxon>
    </lineage>
</organism>